<evidence type="ECO:0000256" key="1">
    <source>
        <dbReference type="ARBA" id="ARBA00004651"/>
    </source>
</evidence>
<proteinExistence type="inferred from homology"/>
<dbReference type="GO" id="GO:0015293">
    <property type="term" value="F:symporter activity"/>
    <property type="evidence" value="ECO:0007669"/>
    <property type="project" value="UniProtKB-UniRule"/>
</dbReference>
<dbReference type="GO" id="GO:0005886">
    <property type="term" value="C:plasma membrane"/>
    <property type="evidence" value="ECO:0007669"/>
    <property type="project" value="UniProtKB-SubCell"/>
</dbReference>
<dbReference type="AlphaFoldDB" id="A0A6G0WMF1"/>
<feature type="transmembrane region" description="Helical" evidence="7">
    <location>
        <begin position="479"/>
        <end position="497"/>
    </location>
</feature>
<evidence type="ECO:0000256" key="7">
    <source>
        <dbReference type="RuleBase" id="RU361216"/>
    </source>
</evidence>
<feature type="transmembrane region" description="Helical" evidence="7">
    <location>
        <begin position="166"/>
        <end position="188"/>
    </location>
</feature>
<feature type="transmembrane region" description="Helical" evidence="7">
    <location>
        <begin position="335"/>
        <end position="355"/>
    </location>
</feature>
<keyword evidence="5 7" id="KW-1133">Transmembrane helix</keyword>
<evidence type="ECO:0000313" key="9">
    <source>
        <dbReference type="Proteomes" id="UP000481153"/>
    </source>
</evidence>
<evidence type="ECO:0000256" key="2">
    <source>
        <dbReference type="ARBA" id="ARBA00022448"/>
    </source>
</evidence>
<dbReference type="EMBL" id="VJMJ01000176">
    <property type="protein sequence ID" value="KAF0728519.1"/>
    <property type="molecule type" value="Genomic_DNA"/>
</dbReference>
<evidence type="ECO:0000313" key="8">
    <source>
        <dbReference type="EMBL" id="KAF0728519.1"/>
    </source>
</evidence>
<feature type="transmembrane region" description="Helical" evidence="7">
    <location>
        <begin position="89"/>
        <end position="109"/>
    </location>
</feature>
<comment type="subcellular location">
    <subcellularLocation>
        <location evidence="1">Cell membrane</location>
        <topology evidence="1">Multi-pass membrane protein</topology>
    </subcellularLocation>
    <subcellularLocation>
        <location evidence="7">Membrane</location>
        <topology evidence="7">Multi-pass membrane protein</topology>
    </subcellularLocation>
</comment>
<feature type="transmembrane region" description="Helical" evidence="7">
    <location>
        <begin position="446"/>
        <end position="467"/>
    </location>
</feature>
<sequence length="568" mass="61892">MNPSRPKIVLFSGDFATESPEQNIQTAYTELPNESKTNKKVEAYDEAREAFPQHHLQKPSFMKPKSFELYGTPRSKPGPNPLQRQQKMLVLGALLGIAIAAILANWTKLSPDNHIDQNAAKWISLIGVLYLRCVFCIVIPYVLTSIAVCIGDILSGGKGARITVRVFGYFFLTKILAVCTALAMALAFRSKFAGPVNVKPTAPPTSIVLTCGYKNSGFMSMADDGTLSCKETDPQGDDSINFIVKDRNNAFVQVVDPHPIPQVAYVQAVIQLINTGVPENIVTSLLSKNIFSVAMFAILFGAAVNKSYHQHSLGSTLMLSTLRQFNCMCEIIMRWLLHLSPIGVCFMIVGAAASGEPVVSITFVRQAFFFILAYLLSVAIYSGAMLPALFYITTKSNPYKYLMAMVPAQIFAFGCSSSAATIPITIRCIESTREVSGSLNRFVVTLGAALNKDGTAMYLPLAFVFLLSMKSDANLDAGHCVALVFLSIVASVVTLPLPNSAPLTLFSIWSTLQQPDKFPADVLVLTSINWLVNRLTTAIDVTGNAVVARIIADQVEEHYDSEHDQSAF</sequence>
<feature type="transmembrane region" description="Helical" evidence="7">
    <location>
        <begin position="367"/>
        <end position="392"/>
    </location>
</feature>
<organism evidence="8 9">
    <name type="scientific">Aphanomyces euteiches</name>
    <dbReference type="NCBI Taxonomy" id="100861"/>
    <lineage>
        <taxon>Eukaryota</taxon>
        <taxon>Sar</taxon>
        <taxon>Stramenopiles</taxon>
        <taxon>Oomycota</taxon>
        <taxon>Saprolegniomycetes</taxon>
        <taxon>Saprolegniales</taxon>
        <taxon>Verrucalvaceae</taxon>
        <taxon>Aphanomyces</taxon>
    </lineage>
</organism>
<feature type="transmembrane region" description="Helical" evidence="7">
    <location>
        <begin position="290"/>
        <end position="308"/>
    </location>
</feature>
<keyword evidence="6 7" id="KW-0472">Membrane</keyword>
<dbReference type="SUPFAM" id="SSF118215">
    <property type="entry name" value="Proton glutamate symport protein"/>
    <property type="match status" value="1"/>
</dbReference>
<name>A0A6G0WMF1_9STRA</name>
<keyword evidence="2 7" id="KW-0813">Transport</keyword>
<keyword evidence="9" id="KW-1185">Reference proteome</keyword>
<evidence type="ECO:0000256" key="5">
    <source>
        <dbReference type="ARBA" id="ARBA00022989"/>
    </source>
</evidence>
<dbReference type="InterPro" id="IPR036458">
    <property type="entry name" value="Na:dicarbo_symporter_sf"/>
</dbReference>
<feature type="transmembrane region" description="Helical" evidence="7">
    <location>
        <begin position="404"/>
        <end position="426"/>
    </location>
</feature>
<dbReference type="Proteomes" id="UP000481153">
    <property type="component" value="Unassembled WGS sequence"/>
</dbReference>
<dbReference type="PRINTS" id="PR00173">
    <property type="entry name" value="EDTRNSPORT"/>
</dbReference>
<dbReference type="PANTHER" id="PTHR42865">
    <property type="entry name" value="PROTON/GLUTAMATE-ASPARTATE SYMPORTER"/>
    <property type="match status" value="1"/>
</dbReference>
<protein>
    <recommendedName>
        <fullName evidence="7">Amino acid transporter</fullName>
    </recommendedName>
</protein>
<comment type="caution">
    <text evidence="8">The sequence shown here is derived from an EMBL/GenBank/DDBJ whole genome shotgun (WGS) entry which is preliminary data.</text>
</comment>
<evidence type="ECO:0000256" key="4">
    <source>
        <dbReference type="ARBA" id="ARBA00022692"/>
    </source>
</evidence>
<accession>A0A6G0WMF1</accession>
<keyword evidence="4 7" id="KW-0812">Transmembrane</keyword>
<dbReference type="Gene3D" id="1.10.3860.10">
    <property type="entry name" value="Sodium:dicarboxylate symporter"/>
    <property type="match status" value="1"/>
</dbReference>
<gene>
    <name evidence="8" type="ORF">Ae201684_013703</name>
</gene>
<dbReference type="VEuPathDB" id="FungiDB:AeMF1_010033"/>
<comment type="similarity">
    <text evidence="7">Belongs to the dicarboxylate/amino acid:cation symporter (DAACS) (TC 2.A.23) family.</text>
</comment>
<evidence type="ECO:0000256" key="3">
    <source>
        <dbReference type="ARBA" id="ARBA00022475"/>
    </source>
</evidence>
<dbReference type="Pfam" id="PF00375">
    <property type="entry name" value="SDF"/>
    <property type="match status" value="2"/>
</dbReference>
<feature type="transmembrane region" description="Helical" evidence="7">
    <location>
        <begin position="129"/>
        <end position="154"/>
    </location>
</feature>
<dbReference type="InterPro" id="IPR001991">
    <property type="entry name" value="Na-dicarboxylate_symporter"/>
</dbReference>
<keyword evidence="3" id="KW-1003">Cell membrane</keyword>
<dbReference type="PANTHER" id="PTHR42865:SF7">
    <property type="entry name" value="PROTON_GLUTAMATE-ASPARTATE SYMPORTER"/>
    <property type="match status" value="1"/>
</dbReference>
<keyword evidence="7" id="KW-0769">Symport</keyword>
<evidence type="ECO:0000256" key="6">
    <source>
        <dbReference type="ARBA" id="ARBA00023136"/>
    </source>
</evidence>
<reference evidence="8 9" key="1">
    <citation type="submission" date="2019-07" db="EMBL/GenBank/DDBJ databases">
        <title>Genomics analysis of Aphanomyces spp. identifies a new class of oomycete effector associated with host adaptation.</title>
        <authorList>
            <person name="Gaulin E."/>
        </authorList>
    </citation>
    <scope>NUCLEOTIDE SEQUENCE [LARGE SCALE GENOMIC DNA]</scope>
    <source>
        <strain evidence="8 9">ATCC 201684</strain>
    </source>
</reference>